<dbReference type="Pfam" id="PF00535">
    <property type="entry name" value="Glycos_transf_2"/>
    <property type="match status" value="1"/>
</dbReference>
<evidence type="ECO:0000256" key="1">
    <source>
        <dbReference type="SAM" id="Phobius"/>
    </source>
</evidence>
<dbReference type="Gene3D" id="3.90.550.10">
    <property type="entry name" value="Spore Coat Polysaccharide Biosynthesis Protein SpsA, Chain A"/>
    <property type="match status" value="1"/>
</dbReference>
<dbReference type="STRING" id="1817813.A2008_05450"/>
<dbReference type="Proteomes" id="UP000178735">
    <property type="component" value="Unassembled WGS sequence"/>
</dbReference>
<feature type="domain" description="Glycosyltransferase 2-like" evidence="2">
    <location>
        <begin position="10"/>
        <end position="100"/>
    </location>
</feature>
<keyword evidence="1" id="KW-0472">Membrane</keyword>
<dbReference type="PANTHER" id="PTHR43630:SF2">
    <property type="entry name" value="GLYCOSYLTRANSFERASE"/>
    <property type="match status" value="1"/>
</dbReference>
<keyword evidence="1" id="KW-0812">Transmembrane</keyword>
<dbReference type="InterPro" id="IPR029044">
    <property type="entry name" value="Nucleotide-diphossugar_trans"/>
</dbReference>
<organism evidence="3 4">
    <name type="scientific">Candidatus Wallbacteria bacterium GWC2_49_35</name>
    <dbReference type="NCBI Taxonomy" id="1817813"/>
    <lineage>
        <taxon>Bacteria</taxon>
        <taxon>Candidatus Walliibacteriota</taxon>
    </lineage>
</organism>
<sequence length="262" mass="30392">MSNALSLSYVFITYNEEKNLGRALESIKDTADEIIVLDSGSSDKTVEIAESFGANVLHNKFVDFASQKNMAISHACKDYIFVLDADEELSEDLKRWVEDFRGGKLEPFHYNAAGFFVARKSSFLGRWINHSGWFPDYTLRIIKRGAGSFKKARVHESFEVHGDKIKIDKNNFMWHYTYQSLEQYFDKFNAYTTLAARDLHDRRLRPSPVRIIFNPLFGFIKQYFIKLGFFDGFHGLVLAVLSAFYVFVKYCKHYFLSAEGKR</sequence>
<proteinExistence type="predicted"/>
<dbReference type="PANTHER" id="PTHR43630">
    <property type="entry name" value="POLY-BETA-1,6-N-ACETYL-D-GLUCOSAMINE SYNTHASE"/>
    <property type="match status" value="1"/>
</dbReference>
<evidence type="ECO:0000313" key="3">
    <source>
        <dbReference type="EMBL" id="OGM04663.1"/>
    </source>
</evidence>
<dbReference type="EMBL" id="MGFH01000138">
    <property type="protein sequence ID" value="OGM04663.1"/>
    <property type="molecule type" value="Genomic_DNA"/>
</dbReference>
<gene>
    <name evidence="3" type="ORF">A2008_05450</name>
</gene>
<feature type="transmembrane region" description="Helical" evidence="1">
    <location>
        <begin position="223"/>
        <end position="248"/>
    </location>
</feature>
<dbReference type="AlphaFoldDB" id="A0A1F7WP85"/>
<dbReference type="CDD" id="cd02511">
    <property type="entry name" value="Beta4Glucosyltransferase"/>
    <property type="match status" value="1"/>
</dbReference>
<dbReference type="SUPFAM" id="SSF53448">
    <property type="entry name" value="Nucleotide-diphospho-sugar transferases"/>
    <property type="match status" value="1"/>
</dbReference>
<keyword evidence="1" id="KW-1133">Transmembrane helix</keyword>
<protein>
    <recommendedName>
        <fullName evidence="2">Glycosyltransferase 2-like domain-containing protein</fullName>
    </recommendedName>
</protein>
<accession>A0A1F7WP85</accession>
<comment type="caution">
    <text evidence="3">The sequence shown here is derived from an EMBL/GenBank/DDBJ whole genome shotgun (WGS) entry which is preliminary data.</text>
</comment>
<reference evidence="3 4" key="1">
    <citation type="journal article" date="2016" name="Nat. Commun.">
        <title>Thousands of microbial genomes shed light on interconnected biogeochemical processes in an aquifer system.</title>
        <authorList>
            <person name="Anantharaman K."/>
            <person name="Brown C.T."/>
            <person name="Hug L.A."/>
            <person name="Sharon I."/>
            <person name="Castelle C.J."/>
            <person name="Probst A.J."/>
            <person name="Thomas B.C."/>
            <person name="Singh A."/>
            <person name="Wilkins M.J."/>
            <person name="Karaoz U."/>
            <person name="Brodie E.L."/>
            <person name="Williams K.H."/>
            <person name="Hubbard S.S."/>
            <person name="Banfield J.F."/>
        </authorList>
    </citation>
    <scope>NUCLEOTIDE SEQUENCE [LARGE SCALE GENOMIC DNA]</scope>
</reference>
<evidence type="ECO:0000313" key="4">
    <source>
        <dbReference type="Proteomes" id="UP000178735"/>
    </source>
</evidence>
<evidence type="ECO:0000259" key="2">
    <source>
        <dbReference type="Pfam" id="PF00535"/>
    </source>
</evidence>
<dbReference type="InterPro" id="IPR001173">
    <property type="entry name" value="Glyco_trans_2-like"/>
</dbReference>
<name>A0A1F7WP85_9BACT</name>